<dbReference type="NCBIfam" id="TIGR00756">
    <property type="entry name" value="PPR"/>
    <property type="match status" value="4"/>
</dbReference>
<reference evidence="3" key="1">
    <citation type="submission" date="2022-10" db="EMBL/GenBank/DDBJ databases">
        <authorList>
            <person name="Chen Y."/>
            <person name="Dougan E. K."/>
            <person name="Chan C."/>
            <person name="Rhodes N."/>
            <person name="Thang M."/>
        </authorList>
    </citation>
    <scope>NUCLEOTIDE SEQUENCE</scope>
</reference>
<evidence type="ECO:0000256" key="1">
    <source>
        <dbReference type="ARBA" id="ARBA00022737"/>
    </source>
</evidence>
<feature type="repeat" description="PPR" evidence="2">
    <location>
        <begin position="114"/>
        <end position="148"/>
    </location>
</feature>
<organism evidence="3">
    <name type="scientific">Cladocopium goreaui</name>
    <dbReference type="NCBI Taxonomy" id="2562237"/>
    <lineage>
        <taxon>Eukaryota</taxon>
        <taxon>Sar</taxon>
        <taxon>Alveolata</taxon>
        <taxon>Dinophyceae</taxon>
        <taxon>Suessiales</taxon>
        <taxon>Symbiodiniaceae</taxon>
        <taxon>Cladocopium</taxon>
    </lineage>
</organism>
<dbReference type="AlphaFoldDB" id="A0A9P1FW34"/>
<evidence type="ECO:0000313" key="3">
    <source>
        <dbReference type="EMBL" id="CAI3990291.1"/>
    </source>
</evidence>
<keyword evidence="5" id="KW-1185">Reference proteome</keyword>
<dbReference type="PANTHER" id="PTHR47447">
    <property type="entry name" value="OS03G0856100 PROTEIN"/>
    <property type="match status" value="1"/>
</dbReference>
<reference evidence="4 5" key="2">
    <citation type="submission" date="2024-05" db="EMBL/GenBank/DDBJ databases">
        <authorList>
            <person name="Chen Y."/>
            <person name="Shah S."/>
            <person name="Dougan E. K."/>
            <person name="Thang M."/>
            <person name="Chan C."/>
        </authorList>
    </citation>
    <scope>NUCLEOTIDE SEQUENCE [LARGE SCALE GENOMIC DNA]</scope>
</reference>
<dbReference type="Pfam" id="PF13041">
    <property type="entry name" value="PPR_2"/>
    <property type="match status" value="3"/>
</dbReference>
<feature type="repeat" description="PPR" evidence="2">
    <location>
        <begin position="219"/>
        <end position="253"/>
    </location>
</feature>
<accession>A0A9P1FW34</accession>
<feature type="repeat" description="PPR" evidence="2">
    <location>
        <begin position="79"/>
        <end position="113"/>
    </location>
</feature>
<dbReference type="EMBL" id="CAMXCT020001458">
    <property type="protein sequence ID" value="CAL1143666.1"/>
    <property type="molecule type" value="Genomic_DNA"/>
</dbReference>
<evidence type="ECO:0000313" key="5">
    <source>
        <dbReference type="Proteomes" id="UP001152797"/>
    </source>
</evidence>
<evidence type="ECO:0000313" key="4">
    <source>
        <dbReference type="EMBL" id="CAL4777603.1"/>
    </source>
</evidence>
<protein>
    <submittedName>
        <fullName evidence="4">Pentatricopeptide repeat-containing protein, chloroplastic</fullName>
    </submittedName>
</protein>
<dbReference type="InterPro" id="IPR002885">
    <property type="entry name" value="PPR_rpt"/>
</dbReference>
<feature type="repeat" description="PPR" evidence="2">
    <location>
        <begin position="44"/>
        <end position="78"/>
    </location>
</feature>
<dbReference type="PANTHER" id="PTHR47447:SF17">
    <property type="entry name" value="OS12G0638900 PROTEIN"/>
    <property type="match status" value="1"/>
</dbReference>
<gene>
    <name evidence="3" type="ORF">C1SCF055_LOCUS17290</name>
</gene>
<feature type="repeat" description="PPR" evidence="2">
    <location>
        <begin position="184"/>
        <end position="218"/>
    </location>
</feature>
<proteinExistence type="predicted"/>
<dbReference type="PROSITE" id="PS51375">
    <property type="entry name" value="PPR"/>
    <property type="match status" value="6"/>
</dbReference>
<dbReference type="InterPro" id="IPR011990">
    <property type="entry name" value="TPR-like_helical_dom_sf"/>
</dbReference>
<feature type="repeat" description="PPR" evidence="2">
    <location>
        <begin position="149"/>
        <end position="183"/>
    </location>
</feature>
<dbReference type="Proteomes" id="UP001152797">
    <property type="component" value="Unassembled WGS sequence"/>
</dbReference>
<dbReference type="OrthoDB" id="185373at2759"/>
<dbReference type="Gene3D" id="1.25.40.10">
    <property type="entry name" value="Tetratricopeptide repeat domain"/>
    <property type="match status" value="2"/>
</dbReference>
<comment type="caution">
    <text evidence="3">The sequence shown here is derived from an EMBL/GenBank/DDBJ whole genome shotgun (WGS) entry which is preliminary data.</text>
</comment>
<dbReference type="EMBL" id="CAMXCT010001458">
    <property type="protein sequence ID" value="CAI3990291.1"/>
    <property type="molecule type" value="Genomic_DNA"/>
</dbReference>
<keyword evidence="1" id="KW-0677">Repeat</keyword>
<evidence type="ECO:0000256" key="2">
    <source>
        <dbReference type="PROSITE-ProRule" id="PRU00708"/>
    </source>
</evidence>
<dbReference type="EMBL" id="CAMXCT030001458">
    <property type="protein sequence ID" value="CAL4777603.1"/>
    <property type="molecule type" value="Genomic_DNA"/>
</dbReference>
<name>A0A9P1FW34_9DINO</name>
<dbReference type="Pfam" id="PF01535">
    <property type="entry name" value="PPR"/>
    <property type="match status" value="1"/>
</dbReference>
<sequence>MQNRNFGLTERDYTVGITACGRSKLWQDACWLLNAMRETKVTADLFTYNAAIAACEKGGQWQQAMILFGAMKAAKVNPDVVIYSSSISACGKGGQWQQALCLFEEMKRTEATPNVITYNATISACEKGGQWEHALMLFGSMQTANAHPDVISYSSSISACEKGGQWHQALNLFRAMQKAKIIPNVISYSATISACEKGGQWQHALILLEEMNAAEMKAGVISYNATMSACQKGGQWQQALSLLEAMFAAKVQPDMVTYSVLLDCRHIASEKSRLGGDIYQKGLLPILKRSSAFKGLKVDLHYHSEGAARLTLLWWLSTTVARRLEENDRLECTVVTGQGKSRQVWDTTDVQAAALDLLKSLKLDAWVFPQNRGRIGVALSKQDMPKLHSCWHFGDQKKLDVRAREVLNCWNFGANWPMFGWQRPEFLGCLCPPHSDSSDELAYVFW</sequence>